<dbReference type="Gene3D" id="1.20.1700.10">
    <property type="entry name" value="AF1104-like"/>
    <property type="match status" value="1"/>
</dbReference>
<keyword evidence="7" id="KW-0963">Cytoplasm</keyword>
<comment type="cofactor">
    <cofactor evidence="1">
        <name>Mn(2+)</name>
        <dbReference type="ChEBI" id="CHEBI:29035"/>
    </cofactor>
</comment>
<comment type="catalytic activity">
    <reaction evidence="20">
        <text>(R)-4'-phospho-S-sulfopantetheine + H2O = (R)-S-sulfopantetheine + phosphate</text>
        <dbReference type="Rhea" id="RHEA:68340"/>
        <dbReference type="ChEBI" id="CHEBI:15377"/>
        <dbReference type="ChEBI" id="CHEBI:43474"/>
        <dbReference type="ChEBI" id="CHEBI:177302"/>
        <dbReference type="ChEBI" id="CHEBI:177303"/>
    </reaction>
    <physiologicalReaction direction="left-to-right" evidence="20">
        <dbReference type="Rhea" id="RHEA:68341"/>
    </physiologicalReaction>
</comment>
<evidence type="ECO:0000256" key="3">
    <source>
        <dbReference type="ARBA" id="ARBA00004496"/>
    </source>
</evidence>
<dbReference type="PANTHER" id="PTHR12280">
    <property type="entry name" value="PANTOTHENATE KINASE"/>
    <property type="match status" value="1"/>
</dbReference>
<dbReference type="Gene3D" id="3.30.420.40">
    <property type="match status" value="1"/>
</dbReference>
<keyword evidence="10" id="KW-0479">Metal-binding</keyword>
<sequence length="540" mass="60158">MAECGASGSGSSGDSLDKSITLPPDEIFRNLENAKRFAIDIGGSLTKLAYYSTVQHKVARVRSFDHSGKDTEHDHEPPYEISVQEEVTARLHFVKFENTYIEACLDFIKDHLVNTETKVIPATGGGAYKFKDLIEEKLQLKVDKEDVMTCLIKGCNFVLKNIPHEAFMYQKDSDPEFRFQTNHPNIFPYLLVNIGSGVSIVKVRLSSVERVSGGAAVVETEDRFEWIGGSSIGGGTFWGLGALLTKTKKFDELLHLASRGQHTNVDMLVQDIYGGAHETLGLSGNLIASSFGKSATADREFSKEDMAKSLLHMISNDVGQLACLYAKLHCLDRVYFGGFFIRGHPVTMRTITYSINFFSKGEVQALFLRHEGYLGAIGAFLKGAEQDNPNQYSWGENYAGSSGLMSSSPELCPSQRARSGTFDLLEMDRLERPLVNLPLLLDPSSYVPDTVDLTDDALARKYWLTCFEEALDGVVKRAVASQPGSVDAAERAEKFRQKYWDKLQTLRHQPFAYGTLTVRSLLDTREHCLNEFNFPDPYSK</sequence>
<dbReference type="EMBL" id="JACDTQ010002704">
    <property type="protein sequence ID" value="KAF5916471.1"/>
    <property type="molecule type" value="Genomic_DNA"/>
</dbReference>
<evidence type="ECO:0000256" key="8">
    <source>
        <dbReference type="ARBA" id="ARBA00022553"/>
    </source>
</evidence>
<dbReference type="InterPro" id="IPR043129">
    <property type="entry name" value="ATPase_NBD"/>
</dbReference>
<dbReference type="FunFam" id="3.30.420.40:FF:000067">
    <property type="entry name" value="Pantothenate kinase 4"/>
    <property type="match status" value="1"/>
</dbReference>
<keyword evidence="8" id="KW-0597">Phosphoprotein</keyword>
<evidence type="ECO:0000256" key="13">
    <source>
        <dbReference type="ARBA" id="ARBA00022840"/>
    </source>
</evidence>
<dbReference type="GO" id="GO:0005634">
    <property type="term" value="C:nucleus"/>
    <property type="evidence" value="ECO:0007669"/>
    <property type="project" value="TreeGrafter"/>
</dbReference>
<evidence type="ECO:0000256" key="1">
    <source>
        <dbReference type="ARBA" id="ARBA00001936"/>
    </source>
</evidence>
<evidence type="ECO:0000256" key="2">
    <source>
        <dbReference type="ARBA" id="ARBA00001967"/>
    </source>
</evidence>
<evidence type="ECO:0000256" key="5">
    <source>
        <dbReference type="ARBA" id="ARBA00011388"/>
    </source>
</evidence>
<comment type="subunit">
    <text evidence="5">Homodimer. Interacts with PKM.</text>
</comment>
<reference evidence="23 24" key="1">
    <citation type="journal article" date="2020" name="Mol. Biol. Evol.">
        <title>Interspecific Gene Flow and the Evolution of Specialization in Black and White Rhinoceros.</title>
        <authorList>
            <person name="Moodley Y."/>
            <person name="Westbury M.V."/>
            <person name="Russo I.M."/>
            <person name="Gopalakrishnan S."/>
            <person name="Rakotoarivelo A."/>
            <person name="Olsen R.A."/>
            <person name="Prost S."/>
            <person name="Tunstall T."/>
            <person name="Ryder O.A."/>
            <person name="Dalen L."/>
            <person name="Bruford M.W."/>
        </authorList>
    </citation>
    <scope>NUCLEOTIDE SEQUENCE [LARGE SCALE GENOMIC DNA]</scope>
    <source>
        <strain evidence="23">SBR-YM</strain>
        <tissue evidence="23">Skin</tissue>
    </source>
</reference>
<comment type="similarity">
    <text evidence="4">In the N-terminal section; belongs to the type II pantothenate kinase family.</text>
</comment>
<evidence type="ECO:0000256" key="9">
    <source>
        <dbReference type="ARBA" id="ARBA00022596"/>
    </source>
</evidence>
<dbReference type="SUPFAM" id="SSF111321">
    <property type="entry name" value="AF1104-like"/>
    <property type="match status" value="1"/>
</dbReference>
<evidence type="ECO:0000256" key="21">
    <source>
        <dbReference type="ARBA" id="ARBA00032948"/>
    </source>
</evidence>
<evidence type="ECO:0000256" key="11">
    <source>
        <dbReference type="ARBA" id="ARBA00022741"/>
    </source>
</evidence>
<dbReference type="CDD" id="cd24123">
    <property type="entry name" value="ASKHA_NBD_PanK-II_Pank4"/>
    <property type="match status" value="1"/>
</dbReference>
<comment type="function">
    <text evidence="22">Phosphatase which shows a preference for 4'-phosphopantetheine and its oxidatively damaged forms (sulfonate or S-sulfonate), providing strong indirect evidence that the phosphatase activity pre-empts damage in the coenzyme A (CoA) pathway. Hydrolyzing excess 4'-phosphopantetheine could constitute a directed overflow mechanism to prevent its oxidation to the S-sulfonate, sulfonate, or other forms. Hydrolyzing 4'-phosphopantetheine sulfonate or S-sulfonate would forestall their conversion to inactive forms of CoA and acyl carrier protein. May play a role in the physiological regulation of CoA intracellular levels.</text>
</comment>
<dbReference type="FunFam" id="1.20.1700.10:FF:000001">
    <property type="entry name" value="Pantothenate kinase 4"/>
    <property type="match status" value="1"/>
</dbReference>
<dbReference type="AlphaFoldDB" id="A0A7J7ELE6"/>
<keyword evidence="14" id="KW-0007">Acetylation</keyword>
<dbReference type="GO" id="GO:0004594">
    <property type="term" value="F:pantothenate kinase activity"/>
    <property type="evidence" value="ECO:0007669"/>
    <property type="project" value="TreeGrafter"/>
</dbReference>
<keyword evidence="24" id="KW-1185">Reference proteome</keyword>
<dbReference type="GO" id="GO:0046872">
    <property type="term" value="F:metal ion binding"/>
    <property type="evidence" value="ECO:0007669"/>
    <property type="project" value="UniProtKB-KW"/>
</dbReference>
<evidence type="ECO:0000256" key="10">
    <source>
        <dbReference type="ARBA" id="ARBA00022723"/>
    </source>
</evidence>
<evidence type="ECO:0000256" key="7">
    <source>
        <dbReference type="ARBA" id="ARBA00022490"/>
    </source>
</evidence>
<evidence type="ECO:0000256" key="14">
    <source>
        <dbReference type="ARBA" id="ARBA00022990"/>
    </source>
</evidence>
<evidence type="ECO:0000256" key="12">
    <source>
        <dbReference type="ARBA" id="ARBA00022801"/>
    </source>
</evidence>
<evidence type="ECO:0000256" key="15">
    <source>
        <dbReference type="ARBA" id="ARBA00022993"/>
    </source>
</evidence>
<dbReference type="InterPro" id="IPR035073">
    <property type="entry name" value="At2g17340_3_helix_bundle"/>
</dbReference>
<comment type="catalytic activity">
    <reaction evidence="19">
        <text>(R)-4'-phosphopantetheine sulfonate + H2O = (R)-pantetheine sulfonate + phosphate</text>
        <dbReference type="Rhea" id="RHEA:68336"/>
        <dbReference type="ChEBI" id="CHEBI:15377"/>
        <dbReference type="ChEBI" id="CHEBI:43474"/>
        <dbReference type="ChEBI" id="CHEBI:177300"/>
        <dbReference type="ChEBI" id="CHEBI:177301"/>
    </reaction>
    <physiologicalReaction direction="left-to-right" evidence="19">
        <dbReference type="Rhea" id="RHEA:68337"/>
    </physiologicalReaction>
</comment>
<dbReference type="SUPFAM" id="SSF53067">
    <property type="entry name" value="Actin-like ATPase domain"/>
    <property type="match status" value="2"/>
</dbReference>
<evidence type="ECO:0000256" key="17">
    <source>
        <dbReference type="ARBA" id="ARBA00023211"/>
    </source>
</evidence>
<keyword evidence="9" id="KW-0533">Nickel</keyword>
<protein>
    <recommendedName>
        <fullName evidence="6">4'-phosphopantetheine phosphatase</fullName>
    </recommendedName>
    <alternativeName>
        <fullName evidence="21">Inactive pantothenic acid kinase 4</fullName>
    </alternativeName>
</protein>
<dbReference type="InterPro" id="IPR036075">
    <property type="entry name" value="ARMT-1-like_metal-bd_sf"/>
</dbReference>
<evidence type="ECO:0000256" key="18">
    <source>
        <dbReference type="ARBA" id="ARBA00029312"/>
    </source>
</evidence>
<comment type="catalytic activity">
    <reaction evidence="18">
        <text>(R)-4'-phosphopantetheine + H2O = (R)-pantetheine + phosphate</text>
        <dbReference type="Rhea" id="RHEA:68328"/>
        <dbReference type="ChEBI" id="CHEBI:15377"/>
        <dbReference type="ChEBI" id="CHEBI:16753"/>
        <dbReference type="ChEBI" id="CHEBI:43474"/>
        <dbReference type="ChEBI" id="CHEBI:61723"/>
    </reaction>
    <physiologicalReaction direction="left-to-right" evidence="18">
        <dbReference type="Rhea" id="RHEA:68329"/>
    </physiologicalReaction>
</comment>
<dbReference type="InterPro" id="IPR004567">
    <property type="entry name" value="Type_II_PanK"/>
</dbReference>
<keyword evidence="13" id="KW-0067">ATP-binding</keyword>
<dbReference type="Gene3D" id="3.30.420.510">
    <property type="match status" value="1"/>
</dbReference>
<dbReference type="Proteomes" id="UP000551758">
    <property type="component" value="Unassembled WGS sequence"/>
</dbReference>
<evidence type="ECO:0000256" key="19">
    <source>
        <dbReference type="ARBA" id="ARBA00029319"/>
    </source>
</evidence>
<dbReference type="GO" id="GO:0005829">
    <property type="term" value="C:cytosol"/>
    <property type="evidence" value="ECO:0007669"/>
    <property type="project" value="TreeGrafter"/>
</dbReference>
<dbReference type="FunFam" id="3.30.420.510:FF:000002">
    <property type="entry name" value="Pantothenate kinase 4"/>
    <property type="match status" value="1"/>
</dbReference>
<comment type="cofactor">
    <cofactor evidence="2">
        <name>Ni(2+)</name>
        <dbReference type="ChEBI" id="CHEBI:49786"/>
    </cofactor>
</comment>
<feature type="non-terminal residue" evidence="23">
    <location>
        <position position="1"/>
    </location>
</feature>
<keyword evidence="15" id="KW-0173">Coenzyme A biosynthesis</keyword>
<accession>A0A7J7ELE6</accession>
<evidence type="ECO:0000256" key="4">
    <source>
        <dbReference type="ARBA" id="ARBA00005538"/>
    </source>
</evidence>
<name>A0A7J7ELE6_DICBM</name>
<evidence type="ECO:0000313" key="24">
    <source>
        <dbReference type="Proteomes" id="UP000551758"/>
    </source>
</evidence>
<dbReference type="GO" id="GO:0005524">
    <property type="term" value="F:ATP binding"/>
    <property type="evidence" value="ECO:0007669"/>
    <property type="project" value="UniProtKB-KW"/>
</dbReference>
<evidence type="ECO:0000256" key="6">
    <source>
        <dbReference type="ARBA" id="ARBA00019490"/>
    </source>
</evidence>
<evidence type="ECO:0000313" key="23">
    <source>
        <dbReference type="EMBL" id="KAF5916471.1"/>
    </source>
</evidence>
<keyword evidence="11" id="KW-0547">Nucleotide-binding</keyword>
<dbReference type="PANTHER" id="PTHR12280:SF20">
    <property type="entry name" value="4'-PHOSPHOPANTETHEINE PHOSPHATASE"/>
    <property type="match status" value="1"/>
</dbReference>
<evidence type="ECO:0000256" key="16">
    <source>
        <dbReference type="ARBA" id="ARBA00023074"/>
    </source>
</evidence>
<evidence type="ECO:0000256" key="22">
    <source>
        <dbReference type="ARBA" id="ARBA00046055"/>
    </source>
</evidence>
<evidence type="ECO:0000256" key="20">
    <source>
        <dbReference type="ARBA" id="ARBA00029347"/>
    </source>
</evidence>
<keyword evidence="16" id="KW-0944">Nitration</keyword>
<dbReference type="GO" id="GO:0015937">
    <property type="term" value="P:coenzyme A biosynthetic process"/>
    <property type="evidence" value="ECO:0007669"/>
    <property type="project" value="UniProtKB-KW"/>
</dbReference>
<comment type="subcellular location">
    <subcellularLocation>
        <location evidence="3">Cytoplasm</location>
    </subcellularLocation>
</comment>
<organism evidence="23 24">
    <name type="scientific">Diceros bicornis minor</name>
    <name type="common">South-central black rhinoceros</name>
    <dbReference type="NCBI Taxonomy" id="77932"/>
    <lineage>
        <taxon>Eukaryota</taxon>
        <taxon>Metazoa</taxon>
        <taxon>Chordata</taxon>
        <taxon>Craniata</taxon>
        <taxon>Vertebrata</taxon>
        <taxon>Euteleostomi</taxon>
        <taxon>Mammalia</taxon>
        <taxon>Eutheria</taxon>
        <taxon>Laurasiatheria</taxon>
        <taxon>Perissodactyla</taxon>
        <taxon>Rhinocerotidae</taxon>
        <taxon>Diceros</taxon>
    </lineage>
</organism>
<comment type="caution">
    <text evidence="23">The sequence shown here is derived from an EMBL/GenBank/DDBJ whole genome shotgun (WGS) entry which is preliminary data.</text>
</comment>
<proteinExistence type="inferred from homology"/>
<keyword evidence="17" id="KW-0464">Manganese</keyword>
<dbReference type="Pfam" id="PF03630">
    <property type="entry name" value="Fumble"/>
    <property type="match status" value="1"/>
</dbReference>
<gene>
    <name evidence="23" type="ORF">HPG69_014735</name>
</gene>
<keyword evidence="12" id="KW-0378">Hydrolase</keyword>
<dbReference type="GO" id="GO:0016787">
    <property type="term" value="F:hydrolase activity"/>
    <property type="evidence" value="ECO:0007669"/>
    <property type="project" value="UniProtKB-KW"/>
</dbReference>